<comment type="caution">
    <text evidence="2">The sequence shown here is derived from an EMBL/GenBank/DDBJ whole genome shotgun (WGS) entry which is preliminary data.</text>
</comment>
<feature type="domain" description="VWFA" evidence="1">
    <location>
        <begin position="331"/>
        <end position="516"/>
    </location>
</feature>
<dbReference type="Gene3D" id="3.40.50.410">
    <property type="entry name" value="von Willebrand factor, type A domain"/>
    <property type="match status" value="1"/>
</dbReference>
<dbReference type="InterPro" id="IPR036465">
    <property type="entry name" value="vWFA_dom_sf"/>
</dbReference>
<dbReference type="CDD" id="cd01461">
    <property type="entry name" value="vWA_interalpha_trypsin_inhibitor"/>
    <property type="match status" value="1"/>
</dbReference>
<reference evidence="2 3" key="1">
    <citation type="journal article" date="2018" name="Nat. Genet.">
        <title>The Rosa genome provides new insights in the design of modern roses.</title>
        <authorList>
            <person name="Bendahmane M."/>
        </authorList>
    </citation>
    <scope>NUCLEOTIDE SEQUENCE [LARGE SCALE GENOMIC DNA]</scope>
    <source>
        <strain evidence="3">cv. Old Blush</strain>
    </source>
</reference>
<name>A0A2P6RKS7_ROSCH</name>
<keyword evidence="3" id="KW-1185">Reference proteome</keyword>
<dbReference type="OMA" id="KNAMYTA"/>
<dbReference type="PANTHER" id="PTHR46503">
    <property type="entry name" value="INTER-ALPHA-TRYPSIN INHIBITOR HEAVY CHAIN-LIKE PROTEIN"/>
    <property type="match status" value="1"/>
</dbReference>
<dbReference type="STRING" id="74649.A0A2P6RKS7"/>
<protein>
    <submittedName>
        <fullName evidence="2">Putative von Willebrand factor, type A</fullName>
    </submittedName>
</protein>
<dbReference type="AlphaFoldDB" id="A0A2P6RKS7"/>
<dbReference type="EMBL" id="PDCK01000040">
    <property type="protein sequence ID" value="PRQ47039.1"/>
    <property type="molecule type" value="Genomic_DNA"/>
</dbReference>
<evidence type="ECO:0000259" key="1">
    <source>
        <dbReference type="PROSITE" id="PS50234"/>
    </source>
</evidence>
<dbReference type="PROSITE" id="PS50234">
    <property type="entry name" value="VWFA"/>
    <property type="match status" value="1"/>
</dbReference>
<sequence length="752" mass="82541">MAEEFSKAVDDGLRLSKRLYFGKDRAVAPPRPPPVMDKSASSSGCAYLPTSPMVYAVISDPRIVDNPDIPSYQPHVHGRCDPPALIPLPMNRVELEVDCFMDTAFIRVTGSWRVHCVKSSRSCACRIAIPMGEQGSILGVEVDISGKSFYTQLSQLKDDTDMSKVPQGEGGFLNVKPHIFTLTTPPVDGGVNLTIKMSWSQKLLYRNGEFSLDIPFTFPEFVIPPGKKYLKKEKIELNVNSGLGTEILFKGTSHLLKEVQSQEGKLGFKYEGNVVNWSSTDFHFSYAVSSSQIHGTVITQSPSKDDVDQREIFSAYLLPGNQRSGKGFRRNVVVVVDISGSMQGKPLEDTQNALSEALSKLDSEDSFCIIAFNGQTYVSSTSLKSATKEAVESAIEWIGINFIAGGDTNIMRPLNMAIEMLSNSRGSLPIIFLVTDGAVEDERQICDEIKKRLASEDAISPRIYTFGIGSFCNHYFLRMLSTIGRGQYDAAYDIDLVQPRIQNLFVRASSVILTNITLETLDNLDDVEVLPCHIPDLSFESPLSVSGRFRGKLPETFKVKGFSADMSNIVIDLKVQDAKDIPLHRVCAKGEIELLTAQAWLSENKQLEDKVAKLSVHTGALSEYTRMVIFEKEVALQQMASKKSLNKEDTETLKMILPHSLCVGFGNVAATSDNIPPGAEEPKLPEAVEIFAKAASGCCGRMCNHCCCMNCIRCCSHINPQCANLLTQIFTGLACVGCISCCAEVCCGRRGS</sequence>
<dbReference type="SUPFAM" id="SSF53300">
    <property type="entry name" value="vWA-like"/>
    <property type="match status" value="1"/>
</dbReference>
<dbReference type="SMART" id="SM00327">
    <property type="entry name" value="VWA"/>
    <property type="match status" value="1"/>
</dbReference>
<dbReference type="Proteomes" id="UP000238479">
    <property type="component" value="Chromosome 2"/>
</dbReference>
<evidence type="ECO:0000313" key="2">
    <source>
        <dbReference type="EMBL" id="PRQ47039.1"/>
    </source>
</evidence>
<evidence type="ECO:0000313" key="3">
    <source>
        <dbReference type="Proteomes" id="UP000238479"/>
    </source>
</evidence>
<accession>A0A2P6RKS7</accession>
<proteinExistence type="predicted"/>
<dbReference type="Gramene" id="PRQ47039">
    <property type="protein sequence ID" value="PRQ47039"/>
    <property type="gene ID" value="RchiOBHm_Chr2g0095411"/>
</dbReference>
<organism evidence="2 3">
    <name type="scientific">Rosa chinensis</name>
    <name type="common">China rose</name>
    <dbReference type="NCBI Taxonomy" id="74649"/>
    <lineage>
        <taxon>Eukaryota</taxon>
        <taxon>Viridiplantae</taxon>
        <taxon>Streptophyta</taxon>
        <taxon>Embryophyta</taxon>
        <taxon>Tracheophyta</taxon>
        <taxon>Spermatophyta</taxon>
        <taxon>Magnoliopsida</taxon>
        <taxon>eudicotyledons</taxon>
        <taxon>Gunneridae</taxon>
        <taxon>Pentapetalae</taxon>
        <taxon>rosids</taxon>
        <taxon>fabids</taxon>
        <taxon>Rosales</taxon>
        <taxon>Rosaceae</taxon>
        <taxon>Rosoideae</taxon>
        <taxon>Rosoideae incertae sedis</taxon>
        <taxon>Rosa</taxon>
    </lineage>
</organism>
<dbReference type="PANTHER" id="PTHR46503:SF1">
    <property type="entry name" value="INTER-ALPHA-TRYPSIN INHIBITOR HEAVY CHAIN-LIKE PROTEIN"/>
    <property type="match status" value="1"/>
</dbReference>
<dbReference type="InterPro" id="IPR002035">
    <property type="entry name" value="VWF_A"/>
</dbReference>
<dbReference type="Pfam" id="PF00092">
    <property type="entry name" value="VWA"/>
    <property type="match status" value="1"/>
</dbReference>
<gene>
    <name evidence="2" type="ORF">RchiOBHm_Chr2g0095411</name>
</gene>